<dbReference type="PROSITE" id="PS50925">
    <property type="entry name" value="BLUF"/>
    <property type="match status" value="1"/>
</dbReference>
<dbReference type="Pfam" id="PF24787">
    <property type="entry name" value="TEX47"/>
    <property type="match status" value="1"/>
</dbReference>
<dbReference type="InterPro" id="IPR007024">
    <property type="entry name" value="BLUF_domain"/>
</dbReference>
<evidence type="ECO:0000313" key="3">
    <source>
        <dbReference type="EMBL" id="JAS20274.1"/>
    </source>
</evidence>
<sequence>MDSHPSKSDIIQNTNRSFLSVLVDNLKSLGRKNYLHRLIYIFEYTATNVDFSIHEILSDMIRKINESYSDEPLTGIFLYYQHYGINMIEGSEEIIFKHIQEFVSDEYISNNVGRIKILLAVSHIKQRFFNQWLYFTGQPHKLYEKIDSTNCSVEETSKQLKIVLSKMFDLWTYLHMHPMTLDRLITIGQLLDITITSHLPEPSRLEFLLTTPALENLEDFVISKQTVHQPASYQDLVWPKQSEYIPYNILKNKLARSSKELYLSGSNIE</sequence>
<feature type="domain" description="BLUF" evidence="1">
    <location>
        <begin position="35"/>
        <end position="135"/>
    </location>
</feature>
<dbReference type="EMBL" id="GEDC01017024">
    <property type="protein sequence ID" value="JAS20274.1"/>
    <property type="molecule type" value="Transcribed_RNA"/>
</dbReference>
<protein>
    <recommendedName>
        <fullName evidence="1">BLUF domain-containing protein</fullName>
    </recommendedName>
</protein>
<gene>
    <name evidence="3" type="ORF">g.15534</name>
    <name evidence="2" type="ORF">g.15542</name>
</gene>
<organism evidence="2">
    <name type="scientific">Clastoptera arizonana</name>
    <name type="common">Arizona spittle bug</name>
    <dbReference type="NCBI Taxonomy" id="38151"/>
    <lineage>
        <taxon>Eukaryota</taxon>
        <taxon>Metazoa</taxon>
        <taxon>Ecdysozoa</taxon>
        <taxon>Arthropoda</taxon>
        <taxon>Hexapoda</taxon>
        <taxon>Insecta</taxon>
        <taxon>Pterygota</taxon>
        <taxon>Neoptera</taxon>
        <taxon>Paraneoptera</taxon>
        <taxon>Hemiptera</taxon>
        <taxon>Auchenorrhyncha</taxon>
        <taxon>Cercopoidea</taxon>
        <taxon>Clastopteridae</taxon>
        <taxon>Clastoptera</taxon>
    </lineage>
</organism>
<dbReference type="AlphaFoldDB" id="A0A1B6CCD3"/>
<name>A0A1B6CCD3_9HEMI</name>
<dbReference type="EMBL" id="GEDC01026195">
    <property type="protein sequence ID" value="JAS11103.1"/>
    <property type="molecule type" value="Transcribed_RNA"/>
</dbReference>
<dbReference type="InterPro" id="IPR055308">
    <property type="entry name" value="TEX47-like"/>
</dbReference>
<dbReference type="GO" id="GO:0071949">
    <property type="term" value="F:FAD binding"/>
    <property type="evidence" value="ECO:0007669"/>
    <property type="project" value="InterPro"/>
</dbReference>
<evidence type="ECO:0000313" key="2">
    <source>
        <dbReference type="EMBL" id="JAS11103.1"/>
    </source>
</evidence>
<dbReference type="Gene3D" id="3.30.70.100">
    <property type="match status" value="1"/>
</dbReference>
<reference evidence="2" key="1">
    <citation type="submission" date="2015-12" db="EMBL/GenBank/DDBJ databases">
        <title>De novo transcriptome assembly of four potential Pierce s Disease insect vectors from Arizona vineyards.</title>
        <authorList>
            <person name="Tassone E.E."/>
        </authorList>
    </citation>
    <scope>NUCLEOTIDE SEQUENCE</scope>
</reference>
<evidence type="ECO:0000259" key="1">
    <source>
        <dbReference type="PROSITE" id="PS50925"/>
    </source>
</evidence>
<dbReference type="GO" id="GO:0009882">
    <property type="term" value="F:blue light photoreceptor activity"/>
    <property type="evidence" value="ECO:0007669"/>
    <property type="project" value="InterPro"/>
</dbReference>
<dbReference type="PANTHER" id="PTHR34035">
    <property type="entry name" value="TESTIS-EXPRESSED PROTEIN 47"/>
    <property type="match status" value="1"/>
</dbReference>
<accession>A0A1B6CCD3</accession>
<proteinExistence type="predicted"/>
<dbReference type="PANTHER" id="PTHR34035:SF1">
    <property type="entry name" value="TESTIS-EXPRESSED PROTEIN 47"/>
    <property type="match status" value="1"/>
</dbReference>